<evidence type="ECO:0000313" key="1">
    <source>
        <dbReference type="EMBL" id="WFR97840.1"/>
    </source>
</evidence>
<dbReference type="AlphaFoldDB" id="A0AAF1KTZ6"/>
<protein>
    <submittedName>
        <fullName evidence="1">Uncharacterized protein</fullName>
    </submittedName>
</protein>
<proteinExistence type="predicted"/>
<reference evidence="2" key="2">
    <citation type="journal article" date="2023" name="MicrobiologyOpen">
        <title>Genomics of the tumorigenes clade of the family Rhizobiaceae and description of Rhizobium rhododendri sp. nov.</title>
        <authorList>
            <person name="Kuzmanovic N."/>
            <person name="diCenzo G.C."/>
            <person name="Bunk B."/>
            <person name="Sproeer C."/>
            <person name="Fruehling A."/>
            <person name="Neumann-Schaal M."/>
            <person name="Overmann J."/>
            <person name="Smalla K."/>
        </authorList>
    </citation>
    <scope>NUCLEOTIDE SEQUENCE [LARGE SCALE GENOMIC DNA]</scope>
    <source>
        <strain evidence="2">1078</strain>
        <plasmid evidence="2">pRt1078</plasmid>
    </source>
</reference>
<gene>
    <name evidence="1" type="ORF">PR017_18180</name>
</gene>
<accession>A0AAF1KTZ6</accession>
<evidence type="ECO:0000313" key="2">
    <source>
        <dbReference type="Proteomes" id="UP000249499"/>
    </source>
</evidence>
<reference evidence="1 2" key="1">
    <citation type="journal article" date="2018" name="Sci. Rep.">
        <title>Rhizobium tumorigenes sp. nov., a novel plant tumorigenic bacterium isolated from cane gall tumors on thornless blackberry.</title>
        <authorList>
            <person name="Kuzmanovi N."/>
            <person name="Smalla K."/>
            <person name="Gronow S."/>
            <person name="PuBawska J."/>
        </authorList>
    </citation>
    <scope>NUCLEOTIDE SEQUENCE [LARGE SCALE GENOMIC DNA]</scope>
    <source>
        <strain evidence="1 2">1078</strain>
    </source>
</reference>
<keyword evidence="1" id="KW-0614">Plasmid</keyword>
<keyword evidence="2" id="KW-1185">Reference proteome</keyword>
<name>A0AAF1KTZ6_9HYPH</name>
<dbReference type="RefSeq" id="WP_111217356.1">
    <property type="nucleotide sequence ID" value="NZ_CP117256.1"/>
</dbReference>
<dbReference type="Proteomes" id="UP000249499">
    <property type="component" value="Plasmid pRt1078"/>
</dbReference>
<dbReference type="KEGG" id="rtu:PR017_18180"/>
<organism evidence="1 2">
    <name type="scientific">Rhizobium tumorigenes</name>
    <dbReference type="NCBI Taxonomy" id="2041385"/>
    <lineage>
        <taxon>Bacteria</taxon>
        <taxon>Pseudomonadati</taxon>
        <taxon>Pseudomonadota</taxon>
        <taxon>Alphaproteobacteria</taxon>
        <taxon>Hyphomicrobiales</taxon>
        <taxon>Rhizobiaceae</taxon>
        <taxon>Rhizobium/Agrobacterium group</taxon>
        <taxon>Rhizobium</taxon>
    </lineage>
</organism>
<geneLocation type="plasmid" evidence="1 2">
    <name>pRt1078</name>
</geneLocation>
<sequence length="79" mass="8972">MQEKKFRESQAIAETIKTIAKRGMRPRALIEAVKLRHPSATKKEIARAAFLTVILSAEFDLDDTQALHDLAEEPRDEPE</sequence>
<dbReference type="EMBL" id="CP117256">
    <property type="protein sequence ID" value="WFR97840.1"/>
    <property type="molecule type" value="Genomic_DNA"/>
</dbReference>